<accession>A0A7Y9H325</accession>
<dbReference type="Gene3D" id="1.10.10.10">
    <property type="entry name" value="Winged helix-like DNA-binding domain superfamily/Winged helix DNA-binding domain"/>
    <property type="match status" value="1"/>
</dbReference>
<reference evidence="2 3" key="2">
    <citation type="submission" date="2020-08" db="EMBL/GenBank/DDBJ databases">
        <title>The Agave Microbiome: Exploring the role of microbial communities in plant adaptations to desert environments.</title>
        <authorList>
            <person name="Partida-Martinez L.P."/>
        </authorList>
    </citation>
    <scope>NUCLEOTIDE SEQUENCE [LARGE SCALE GENOMIC DNA]</scope>
    <source>
        <strain evidence="2 3">AT2.17</strain>
    </source>
</reference>
<dbReference type="AlphaFoldDB" id="A0A7Y9H325"/>
<dbReference type="InterPro" id="IPR036390">
    <property type="entry name" value="WH_DNA-bd_sf"/>
</dbReference>
<gene>
    <name evidence="2" type="ORF">F4692_001398</name>
</gene>
<dbReference type="GO" id="GO:0003677">
    <property type="term" value="F:DNA binding"/>
    <property type="evidence" value="ECO:0007669"/>
    <property type="project" value="UniProtKB-KW"/>
</dbReference>
<protein>
    <submittedName>
        <fullName evidence="2">DNA-binding PadR family transcriptional regulator</fullName>
    </submittedName>
</protein>
<organism evidence="2 3">
    <name type="scientific">Nocardioides cavernae</name>
    <dbReference type="NCBI Taxonomy" id="1921566"/>
    <lineage>
        <taxon>Bacteria</taxon>
        <taxon>Bacillati</taxon>
        <taxon>Actinomycetota</taxon>
        <taxon>Actinomycetes</taxon>
        <taxon>Propionibacteriales</taxon>
        <taxon>Nocardioidaceae</taxon>
        <taxon>Nocardioides</taxon>
    </lineage>
</organism>
<evidence type="ECO:0000313" key="3">
    <source>
        <dbReference type="Proteomes" id="UP000549911"/>
    </source>
</evidence>
<keyword evidence="3" id="KW-1185">Reference proteome</keyword>
<evidence type="ECO:0000259" key="1">
    <source>
        <dbReference type="Pfam" id="PF03551"/>
    </source>
</evidence>
<evidence type="ECO:0000313" key="2">
    <source>
        <dbReference type="EMBL" id="NYE36294.1"/>
    </source>
</evidence>
<name>A0A7Y9H325_9ACTN</name>
<keyword evidence="2" id="KW-0238">DNA-binding</keyword>
<dbReference type="EMBL" id="JACCBW010000001">
    <property type="protein sequence ID" value="NYE36294.1"/>
    <property type="molecule type" value="Genomic_DNA"/>
</dbReference>
<feature type="domain" description="Transcription regulator PadR N-terminal" evidence="1">
    <location>
        <begin position="16"/>
        <end position="84"/>
    </location>
</feature>
<dbReference type="InterPro" id="IPR036388">
    <property type="entry name" value="WH-like_DNA-bd_sf"/>
</dbReference>
<dbReference type="SUPFAM" id="SSF46785">
    <property type="entry name" value="Winged helix' DNA-binding domain"/>
    <property type="match status" value="1"/>
</dbReference>
<dbReference type="InterPro" id="IPR005149">
    <property type="entry name" value="Tscrpt_reg_PadR_N"/>
</dbReference>
<proteinExistence type="predicted"/>
<dbReference type="Pfam" id="PF03551">
    <property type="entry name" value="PadR"/>
    <property type="match status" value="1"/>
</dbReference>
<dbReference type="RefSeq" id="WP_257029524.1">
    <property type="nucleotide sequence ID" value="NZ_JACCBW010000001.1"/>
</dbReference>
<dbReference type="Proteomes" id="UP000549911">
    <property type="component" value="Unassembled WGS sequence"/>
</dbReference>
<comment type="caution">
    <text evidence="2">The sequence shown here is derived from an EMBL/GenBank/DDBJ whole genome shotgun (WGS) entry which is preliminary data.</text>
</comment>
<reference evidence="2 3" key="1">
    <citation type="submission" date="2020-07" db="EMBL/GenBank/DDBJ databases">
        <authorList>
            <person name="Partida-Martinez L."/>
            <person name="Huntemann M."/>
            <person name="Clum A."/>
            <person name="Wang J."/>
            <person name="Palaniappan K."/>
            <person name="Ritter S."/>
            <person name="Chen I.-M."/>
            <person name="Stamatis D."/>
            <person name="Reddy T."/>
            <person name="O'Malley R."/>
            <person name="Daum C."/>
            <person name="Shapiro N."/>
            <person name="Ivanova N."/>
            <person name="Kyrpides N."/>
            <person name="Woyke T."/>
        </authorList>
    </citation>
    <scope>NUCLEOTIDE SEQUENCE [LARGE SCALE GENOMIC DNA]</scope>
    <source>
        <strain evidence="2 3">AT2.17</strain>
    </source>
</reference>
<sequence length="213" mass="23701">MAVHTTRMLLLGAVAMFEPVNGYQIRRELVSWRVDEWANLGPGSIYGGLSTLVKLGQVVRHDVDDEGRTVAVYEITQSGRGELARLLGEGLETVTLFNAVGFHAAFGMLPLLDRDVATRHLEVRLHEVDRALEAWDPGSGHEAPPHAVHGVRLWLATLREERVWLADTVGRLRSGEFDLAGEPWRWVPPADDPGRQMAVDGERYRALLGREPS</sequence>